<feature type="transmembrane region" description="Helical" evidence="6">
    <location>
        <begin position="718"/>
        <end position="735"/>
    </location>
</feature>
<sequence length="820" mass="93264">MTTECCPLSSSITSPTEKLIQTKIQWRGRSVKLWTYDQLEPLSTARLQQRAKDLKALVEPFVKCSRIPMRYADSIRWILELQAHLSGRSLSDFGYPDNVYCTGRWAMLSRLAPDAEDSLPSVRPKFVVLPPEKTEAGSDDEPKNLFLDASVSEEDFEEQRTRTPAVATREEEGAAALPPWMGTHMLAEGLSQTPRQKPRGKMKSERTWETLRGTIKFGDVEDPSPGAPEQQQSVCCDHVVDTGSVAPAEEPVKRGCWEDHFQDMSTVRVEPRVEGRLHHSPTIAGYHDHFDNIGTAQTDAKAKLISRLHHGATQEGWHDHFEGTVEPTVEAMVKGKIHASPTQEGWRDNFEGTVEPKVEAVVKGKLLGSSVDEGWHDHMLAVGVSDRPAFIGGEKRHQSQLMLMGHFDTLSTPNREDMPVGHKRFGTPLQEGWADHWPTADDAAADENPRSWGSKRFHGDAILKGRQDHFETCGTVNTVPVVRGRRPAPPQAMAYDDHFIYSGEVAGDGTLAVRREPSTPLIDARWRVERMDTSWTKARRGAVIDVPLWDQLLELERWRDLQLVSHVLFPGVVATAAYIAICTYYTLFYDIPKYMDTKIQPSRWPTVGTLFFHTVVQSIGFTLMMAFGIYMTNYHIALPAEAPTLWQAFSEVTLSFVVGDSCTYWYHRMFHIPWLYRNIHSVHHQYYEPYSWSGAIIHPIEHACSLTIYYWYPILMGHHWLTLNIFAFIWVAWLLEQHSGHNTWWSPFNLWPFELGGGAPIHDLHHSERSQKNYAPILRLWDRIFDTEIQPDPKFKSGMFVHVTALLMILLCIGIGYENG</sequence>
<dbReference type="GO" id="GO:0005506">
    <property type="term" value="F:iron ion binding"/>
    <property type="evidence" value="ECO:0007669"/>
    <property type="project" value="InterPro"/>
</dbReference>
<comment type="subcellular location">
    <subcellularLocation>
        <location evidence="1">Membrane</location>
    </subcellularLocation>
</comment>
<evidence type="ECO:0000256" key="3">
    <source>
        <dbReference type="ARBA" id="ARBA00022989"/>
    </source>
</evidence>
<evidence type="ECO:0000256" key="6">
    <source>
        <dbReference type="SAM" id="Phobius"/>
    </source>
</evidence>
<dbReference type="Pfam" id="PF04116">
    <property type="entry name" value="FA_hydroxylase"/>
    <property type="match status" value="1"/>
</dbReference>
<keyword evidence="3 6" id="KW-1133">Transmembrane helix</keyword>
<accession>A0A7J6L2S1</accession>
<keyword evidence="4 6" id="KW-0472">Membrane</keyword>
<feature type="transmembrane region" description="Helical" evidence="6">
    <location>
        <begin position="799"/>
        <end position="817"/>
    </location>
</feature>
<feature type="region of interest" description="Disordered" evidence="5">
    <location>
        <begin position="153"/>
        <end position="172"/>
    </location>
</feature>
<dbReference type="AlphaFoldDB" id="A0A7J6L2S1"/>
<dbReference type="GO" id="GO:0016020">
    <property type="term" value="C:membrane"/>
    <property type="evidence" value="ECO:0007669"/>
    <property type="project" value="UniProtKB-SubCell"/>
</dbReference>
<dbReference type="GO" id="GO:0008610">
    <property type="term" value="P:lipid biosynthetic process"/>
    <property type="evidence" value="ECO:0007669"/>
    <property type="project" value="InterPro"/>
</dbReference>
<dbReference type="InterPro" id="IPR050307">
    <property type="entry name" value="Sterol_Desaturase_Related"/>
</dbReference>
<evidence type="ECO:0000256" key="5">
    <source>
        <dbReference type="SAM" id="MobiDB-lite"/>
    </source>
</evidence>
<feature type="transmembrane region" description="Helical" evidence="6">
    <location>
        <begin position="610"/>
        <end position="632"/>
    </location>
</feature>
<evidence type="ECO:0000313" key="9">
    <source>
        <dbReference type="Proteomes" id="UP000572268"/>
    </source>
</evidence>
<proteinExistence type="predicted"/>
<evidence type="ECO:0000256" key="1">
    <source>
        <dbReference type="ARBA" id="ARBA00004370"/>
    </source>
</evidence>
<keyword evidence="2 6" id="KW-0812">Transmembrane</keyword>
<dbReference type="EMBL" id="JABANN010000807">
    <property type="protein sequence ID" value="KAF4653464.1"/>
    <property type="molecule type" value="Genomic_DNA"/>
</dbReference>
<organism evidence="8 9">
    <name type="scientific">Perkinsus olseni</name>
    <name type="common">Perkinsus atlanticus</name>
    <dbReference type="NCBI Taxonomy" id="32597"/>
    <lineage>
        <taxon>Eukaryota</taxon>
        <taxon>Sar</taxon>
        <taxon>Alveolata</taxon>
        <taxon>Perkinsozoa</taxon>
        <taxon>Perkinsea</taxon>
        <taxon>Perkinsida</taxon>
        <taxon>Perkinsidae</taxon>
        <taxon>Perkinsus</taxon>
    </lineage>
</organism>
<dbReference type="GO" id="GO:0016491">
    <property type="term" value="F:oxidoreductase activity"/>
    <property type="evidence" value="ECO:0007669"/>
    <property type="project" value="InterPro"/>
</dbReference>
<dbReference type="InterPro" id="IPR006694">
    <property type="entry name" value="Fatty_acid_hydroxylase"/>
</dbReference>
<evidence type="ECO:0000256" key="2">
    <source>
        <dbReference type="ARBA" id="ARBA00022692"/>
    </source>
</evidence>
<comment type="caution">
    <text evidence="8">The sequence shown here is derived from an EMBL/GenBank/DDBJ whole genome shotgun (WGS) entry which is preliminary data.</text>
</comment>
<dbReference type="Proteomes" id="UP000572268">
    <property type="component" value="Unassembled WGS sequence"/>
</dbReference>
<evidence type="ECO:0000313" key="8">
    <source>
        <dbReference type="EMBL" id="KAF4653464.1"/>
    </source>
</evidence>
<gene>
    <name evidence="8" type="primary">CH25H_1</name>
    <name evidence="8" type="ORF">FOL46_009184</name>
</gene>
<dbReference type="PANTHER" id="PTHR11863">
    <property type="entry name" value="STEROL DESATURASE"/>
    <property type="match status" value="1"/>
</dbReference>
<reference evidence="8 9" key="1">
    <citation type="submission" date="2020-04" db="EMBL/GenBank/DDBJ databases">
        <title>Perkinsus olseni comparative genomics.</title>
        <authorList>
            <person name="Bogema D.R."/>
        </authorList>
    </citation>
    <scope>NUCLEOTIDE SEQUENCE [LARGE SCALE GENOMIC DNA]</scope>
    <source>
        <strain evidence="8">ATCC PRA-31</strain>
    </source>
</reference>
<protein>
    <submittedName>
        <fullName evidence="8">Cholesterol 25-hydroxylase-like protein</fullName>
    </submittedName>
</protein>
<feature type="transmembrane region" description="Helical" evidence="6">
    <location>
        <begin position="567"/>
        <end position="589"/>
    </location>
</feature>
<evidence type="ECO:0000256" key="4">
    <source>
        <dbReference type="ARBA" id="ARBA00023136"/>
    </source>
</evidence>
<evidence type="ECO:0000259" key="7">
    <source>
        <dbReference type="Pfam" id="PF04116"/>
    </source>
</evidence>
<feature type="domain" description="Fatty acid hydroxylase" evidence="7">
    <location>
        <begin position="653"/>
        <end position="787"/>
    </location>
</feature>
<name>A0A7J6L2S1_PEROL</name>
<feature type="non-terminal residue" evidence="8">
    <location>
        <position position="1"/>
    </location>
</feature>